<feature type="transmembrane region" description="Helical" evidence="6">
    <location>
        <begin position="98"/>
        <end position="117"/>
    </location>
</feature>
<evidence type="ECO:0000313" key="7">
    <source>
        <dbReference type="EMBL" id="VEN73779.1"/>
    </source>
</evidence>
<keyword evidence="4 6" id="KW-1133">Transmembrane helix</keyword>
<organism evidence="7">
    <name type="scientific">uncultured Desulfobacteraceae bacterium</name>
    <dbReference type="NCBI Taxonomy" id="218296"/>
    <lineage>
        <taxon>Bacteria</taxon>
        <taxon>Pseudomonadati</taxon>
        <taxon>Thermodesulfobacteriota</taxon>
        <taxon>Desulfobacteria</taxon>
        <taxon>Desulfobacterales</taxon>
        <taxon>Desulfobacteraceae</taxon>
        <taxon>environmental samples</taxon>
    </lineage>
</organism>
<keyword evidence="2" id="KW-1003">Cell membrane</keyword>
<comment type="subcellular location">
    <subcellularLocation>
        <location evidence="1">Cell membrane</location>
        <topology evidence="1">Multi-pass membrane protein</topology>
    </subcellularLocation>
</comment>
<name>A0A484HKJ6_9BACT</name>
<feature type="transmembrane region" description="Helical" evidence="6">
    <location>
        <begin position="36"/>
        <end position="52"/>
    </location>
</feature>
<sequence length="128" mass="14452">METQRRIINFVRRANWIIFVLATVAGFLWFSGKFAFGVMAGGLIVTLNFHMLSKTLRKAFSSPRFSSWHVILVKYYIRFIISGIIIFALILTRLVSPVGLIIGLSIVVASIMLATLCEVKKIIFKEAI</sequence>
<keyword evidence="3 6" id="KW-0812">Transmembrane</keyword>
<gene>
    <name evidence="7" type="ORF">EPICR_20248</name>
</gene>
<proteinExistence type="predicted"/>
<evidence type="ECO:0000256" key="2">
    <source>
        <dbReference type="ARBA" id="ARBA00022475"/>
    </source>
</evidence>
<reference evidence="7" key="1">
    <citation type="submission" date="2019-01" db="EMBL/GenBank/DDBJ databases">
        <authorList>
            <consortium name="Genoscope - CEA"/>
            <person name="William W."/>
        </authorList>
    </citation>
    <scope>NUCLEOTIDE SEQUENCE</scope>
    <source>
        <strain evidence="7">CR-1</strain>
    </source>
</reference>
<evidence type="ECO:0000256" key="5">
    <source>
        <dbReference type="ARBA" id="ARBA00023136"/>
    </source>
</evidence>
<evidence type="ECO:0000256" key="1">
    <source>
        <dbReference type="ARBA" id="ARBA00004651"/>
    </source>
</evidence>
<feature type="transmembrane region" description="Helical" evidence="6">
    <location>
        <begin position="12"/>
        <end position="30"/>
    </location>
</feature>
<dbReference type="InterPro" id="IPR005598">
    <property type="entry name" value="ATP_synth_I"/>
</dbReference>
<dbReference type="Pfam" id="PF03899">
    <property type="entry name" value="ATP-synt_I"/>
    <property type="match status" value="1"/>
</dbReference>
<protein>
    <submittedName>
        <fullName evidence="7">ATP synthase subunit I</fullName>
    </submittedName>
</protein>
<feature type="transmembrane region" description="Helical" evidence="6">
    <location>
        <begin position="73"/>
        <end position="92"/>
    </location>
</feature>
<dbReference type="EMBL" id="CAACVI010000012">
    <property type="protein sequence ID" value="VEN73779.1"/>
    <property type="molecule type" value="Genomic_DNA"/>
</dbReference>
<dbReference type="AlphaFoldDB" id="A0A484HKJ6"/>
<keyword evidence="5 6" id="KW-0472">Membrane</keyword>
<accession>A0A484HKJ6</accession>
<dbReference type="GO" id="GO:0005886">
    <property type="term" value="C:plasma membrane"/>
    <property type="evidence" value="ECO:0007669"/>
    <property type="project" value="UniProtKB-SubCell"/>
</dbReference>
<evidence type="ECO:0000256" key="3">
    <source>
        <dbReference type="ARBA" id="ARBA00022692"/>
    </source>
</evidence>
<evidence type="ECO:0000256" key="6">
    <source>
        <dbReference type="SAM" id="Phobius"/>
    </source>
</evidence>
<evidence type="ECO:0000256" key="4">
    <source>
        <dbReference type="ARBA" id="ARBA00022989"/>
    </source>
</evidence>